<sequence length="292" mass="31836">MPPPAPRVVPSAAATPPPFQPELAHAVLRQLATYVVKPTNRLLAALFTALPSRDDYPDYYDRVPTPMALDTLGDRVRAGVTASWPAFRADLEQIAHNARIYNTVGSRVVKDADKLVALGKAWLADAGVPDGPSTPAAAAAAADGAQLIPVDAVDHDGVTYRVGDYGYVANAHDPAQPLITQILGTFRNAASPADRVVLAGWFLRPSQTMQRPTAKFMPNEVLKVNRQAHYRAADLRGRCAVLYVKDYIRGRPRGVPERDVYVCEQRYSLTSRASSKIKHWTSTLPDGVRHPD</sequence>
<evidence type="ECO:0008006" key="13">
    <source>
        <dbReference type="Google" id="ProtNLM"/>
    </source>
</evidence>
<evidence type="ECO:0000256" key="6">
    <source>
        <dbReference type="ARBA" id="ARBA00023163"/>
    </source>
</evidence>
<gene>
    <name evidence="11" type="ORF">CXG81DRAFT_15811</name>
</gene>
<dbReference type="PANTHER" id="PTHR16062">
    <property type="entry name" value="SWI/SNF-RELATED"/>
    <property type="match status" value="1"/>
</dbReference>
<dbReference type="GO" id="GO:0006338">
    <property type="term" value="P:chromatin remodeling"/>
    <property type="evidence" value="ECO:0007669"/>
    <property type="project" value="InterPro"/>
</dbReference>
<comment type="subcellular location">
    <subcellularLocation>
        <location evidence="1">Nucleus</location>
    </subcellularLocation>
</comment>
<accession>A0A4P9WYD6</accession>
<keyword evidence="12" id="KW-1185">Reference proteome</keyword>
<dbReference type="PANTHER" id="PTHR16062:SF19">
    <property type="entry name" value="PROTEIN POLYBROMO-1"/>
    <property type="match status" value="1"/>
</dbReference>
<dbReference type="Pfam" id="PF00439">
    <property type="entry name" value="Bromodomain"/>
    <property type="match status" value="1"/>
</dbReference>
<evidence type="ECO:0000313" key="11">
    <source>
        <dbReference type="EMBL" id="RKO98529.1"/>
    </source>
</evidence>
<dbReference type="EMBL" id="ML014411">
    <property type="protein sequence ID" value="RKO98529.1"/>
    <property type="molecule type" value="Genomic_DNA"/>
</dbReference>
<name>A0A4P9WYD6_9FUNG</name>
<evidence type="ECO:0000256" key="2">
    <source>
        <dbReference type="ARBA" id="ARBA00022737"/>
    </source>
</evidence>
<dbReference type="SMART" id="SM00297">
    <property type="entry name" value="BROMO"/>
    <property type="match status" value="1"/>
</dbReference>
<evidence type="ECO:0000256" key="4">
    <source>
        <dbReference type="ARBA" id="ARBA00023015"/>
    </source>
</evidence>
<dbReference type="Gene3D" id="1.20.920.10">
    <property type="entry name" value="Bromodomain-like"/>
    <property type="match status" value="1"/>
</dbReference>
<keyword evidence="6" id="KW-0804">Transcription</keyword>
<dbReference type="InterPro" id="IPR036427">
    <property type="entry name" value="Bromodomain-like_sf"/>
</dbReference>
<dbReference type="STRING" id="1555241.A0A4P9WYD6"/>
<keyword evidence="7" id="KW-0539">Nucleus</keyword>
<proteinExistence type="predicted"/>
<dbReference type="GO" id="GO:0003682">
    <property type="term" value="F:chromatin binding"/>
    <property type="evidence" value="ECO:0007669"/>
    <property type="project" value="InterPro"/>
</dbReference>
<dbReference type="GO" id="GO:0016586">
    <property type="term" value="C:RSC-type complex"/>
    <property type="evidence" value="ECO:0007669"/>
    <property type="project" value="InterPro"/>
</dbReference>
<keyword evidence="2" id="KW-0677">Repeat</keyword>
<feature type="non-terminal residue" evidence="11">
    <location>
        <position position="292"/>
    </location>
</feature>
<dbReference type="SUPFAM" id="SSF47370">
    <property type="entry name" value="Bromodomain"/>
    <property type="match status" value="1"/>
</dbReference>
<dbReference type="AlphaFoldDB" id="A0A4P9WYD6"/>
<evidence type="ECO:0000256" key="7">
    <source>
        <dbReference type="ARBA" id="ARBA00023242"/>
    </source>
</evidence>
<dbReference type="InterPro" id="IPR001487">
    <property type="entry name" value="Bromodomain"/>
</dbReference>
<dbReference type="GO" id="GO:0006368">
    <property type="term" value="P:transcription elongation by RNA polymerase II"/>
    <property type="evidence" value="ECO:0007669"/>
    <property type="project" value="TreeGrafter"/>
</dbReference>
<evidence type="ECO:0000256" key="1">
    <source>
        <dbReference type="ARBA" id="ARBA00004123"/>
    </source>
</evidence>
<evidence type="ECO:0000259" key="10">
    <source>
        <dbReference type="PROSITE" id="PS51038"/>
    </source>
</evidence>
<feature type="domain" description="Bromo" evidence="9">
    <location>
        <begin position="39"/>
        <end position="109"/>
    </location>
</feature>
<evidence type="ECO:0000256" key="3">
    <source>
        <dbReference type="ARBA" id="ARBA00022853"/>
    </source>
</evidence>
<evidence type="ECO:0000256" key="8">
    <source>
        <dbReference type="PROSITE-ProRule" id="PRU00035"/>
    </source>
</evidence>
<dbReference type="PROSITE" id="PS51038">
    <property type="entry name" value="BAH"/>
    <property type="match status" value="1"/>
</dbReference>
<keyword evidence="3" id="KW-0156">Chromatin regulator</keyword>
<organism evidence="11 12">
    <name type="scientific">Caulochytrium protostelioides</name>
    <dbReference type="NCBI Taxonomy" id="1555241"/>
    <lineage>
        <taxon>Eukaryota</taxon>
        <taxon>Fungi</taxon>
        <taxon>Fungi incertae sedis</taxon>
        <taxon>Chytridiomycota</taxon>
        <taxon>Chytridiomycota incertae sedis</taxon>
        <taxon>Chytridiomycetes</taxon>
        <taxon>Caulochytriales</taxon>
        <taxon>Caulochytriaceae</taxon>
        <taxon>Caulochytrium</taxon>
    </lineage>
</organism>
<dbReference type="SMART" id="SM00439">
    <property type="entry name" value="BAH"/>
    <property type="match status" value="1"/>
</dbReference>
<evidence type="ECO:0000313" key="12">
    <source>
        <dbReference type="Proteomes" id="UP000274922"/>
    </source>
</evidence>
<reference evidence="12" key="1">
    <citation type="journal article" date="2018" name="Nat. Microbiol.">
        <title>Leveraging single-cell genomics to expand the fungal tree of life.</title>
        <authorList>
            <person name="Ahrendt S.R."/>
            <person name="Quandt C.A."/>
            <person name="Ciobanu D."/>
            <person name="Clum A."/>
            <person name="Salamov A."/>
            <person name="Andreopoulos B."/>
            <person name="Cheng J.F."/>
            <person name="Woyke T."/>
            <person name="Pelin A."/>
            <person name="Henrissat B."/>
            <person name="Reynolds N.K."/>
            <person name="Benny G.L."/>
            <person name="Smith M.E."/>
            <person name="James T.Y."/>
            <person name="Grigoriev I.V."/>
        </authorList>
    </citation>
    <scope>NUCLEOTIDE SEQUENCE [LARGE SCALE GENOMIC DNA]</scope>
    <source>
        <strain evidence="12">ATCC 52028</strain>
    </source>
</reference>
<dbReference type="Proteomes" id="UP000274922">
    <property type="component" value="Unassembled WGS sequence"/>
</dbReference>
<dbReference type="InterPro" id="IPR037382">
    <property type="entry name" value="Rsc/polybromo"/>
</dbReference>
<evidence type="ECO:0000256" key="5">
    <source>
        <dbReference type="ARBA" id="ARBA00023117"/>
    </source>
</evidence>
<protein>
    <recommendedName>
        <fullName evidence="13">Bromo domain-containing protein</fullName>
    </recommendedName>
</protein>
<dbReference type="Gene3D" id="2.30.30.490">
    <property type="match status" value="1"/>
</dbReference>
<dbReference type="PROSITE" id="PS50014">
    <property type="entry name" value="BROMODOMAIN_2"/>
    <property type="match status" value="1"/>
</dbReference>
<dbReference type="CDD" id="cd04369">
    <property type="entry name" value="Bromodomain"/>
    <property type="match status" value="1"/>
</dbReference>
<dbReference type="InterPro" id="IPR001025">
    <property type="entry name" value="BAH_dom"/>
</dbReference>
<keyword evidence="5 8" id="KW-0103">Bromodomain</keyword>
<dbReference type="OrthoDB" id="1742084at2759"/>
<evidence type="ECO:0000259" key="9">
    <source>
        <dbReference type="PROSITE" id="PS50014"/>
    </source>
</evidence>
<dbReference type="InterPro" id="IPR043151">
    <property type="entry name" value="BAH_sf"/>
</dbReference>
<keyword evidence="4" id="KW-0805">Transcription regulation</keyword>
<dbReference type="Pfam" id="PF01426">
    <property type="entry name" value="BAH"/>
    <property type="match status" value="1"/>
</dbReference>
<feature type="domain" description="BAH" evidence="10">
    <location>
        <begin position="158"/>
        <end position="278"/>
    </location>
</feature>